<evidence type="ECO:0000313" key="1">
    <source>
        <dbReference type="EMBL" id="CAJ2636039.1"/>
    </source>
</evidence>
<dbReference type="Proteomes" id="UP001177021">
    <property type="component" value="Unassembled WGS sequence"/>
</dbReference>
<sequence length="301" mass="34037">MFERRIPSSRDLSSAIGVDPLRNGVCPLSRGGSSPMYVGFFSSSSLALVTSSSLLSPFLVSPPTSIRFKPPSTNNHHSILARINHCVVLSNRNPASLANHSELCGYGRRPPPEPPPSEEMKVVRVCVCRSVVFIVVYCFYVLCIVCLSKVNFKIALMVFDVKLQRRMNVMENILSKDLIVAATNQSLFFSTQQMNPSHVVSLTNFENPYSRSARPQVKEMIRNWIDLKTVVLQPTYHLLKKFVWVLGVSYWLGNALLVSIFSKFIDTQIFVGLIVCVVFRMWLRNVLTHCFSLCLYFICFI</sequence>
<accession>A0ACB0IW38</accession>
<organism evidence="1 2">
    <name type="scientific">Trifolium pratense</name>
    <name type="common">Red clover</name>
    <dbReference type="NCBI Taxonomy" id="57577"/>
    <lineage>
        <taxon>Eukaryota</taxon>
        <taxon>Viridiplantae</taxon>
        <taxon>Streptophyta</taxon>
        <taxon>Embryophyta</taxon>
        <taxon>Tracheophyta</taxon>
        <taxon>Spermatophyta</taxon>
        <taxon>Magnoliopsida</taxon>
        <taxon>eudicotyledons</taxon>
        <taxon>Gunneridae</taxon>
        <taxon>Pentapetalae</taxon>
        <taxon>rosids</taxon>
        <taxon>fabids</taxon>
        <taxon>Fabales</taxon>
        <taxon>Fabaceae</taxon>
        <taxon>Papilionoideae</taxon>
        <taxon>50 kb inversion clade</taxon>
        <taxon>NPAAA clade</taxon>
        <taxon>Hologalegina</taxon>
        <taxon>IRL clade</taxon>
        <taxon>Trifolieae</taxon>
        <taxon>Trifolium</taxon>
    </lineage>
</organism>
<keyword evidence="2" id="KW-1185">Reference proteome</keyword>
<name>A0ACB0IW38_TRIPR</name>
<dbReference type="EMBL" id="CASHSV030000002">
    <property type="protein sequence ID" value="CAJ2636039.1"/>
    <property type="molecule type" value="Genomic_DNA"/>
</dbReference>
<comment type="caution">
    <text evidence="1">The sequence shown here is derived from an EMBL/GenBank/DDBJ whole genome shotgun (WGS) entry which is preliminary data.</text>
</comment>
<reference evidence="1" key="1">
    <citation type="submission" date="2023-10" db="EMBL/GenBank/DDBJ databases">
        <authorList>
            <person name="Rodriguez Cubillos JULIANA M."/>
            <person name="De Vega J."/>
        </authorList>
    </citation>
    <scope>NUCLEOTIDE SEQUENCE</scope>
</reference>
<proteinExistence type="predicted"/>
<gene>
    <name evidence="1" type="ORF">MILVUS5_LOCUS6608</name>
</gene>
<protein>
    <submittedName>
        <fullName evidence="1">Uncharacterized protein</fullName>
    </submittedName>
</protein>
<evidence type="ECO:0000313" key="2">
    <source>
        <dbReference type="Proteomes" id="UP001177021"/>
    </source>
</evidence>